<organism evidence="6">
    <name type="scientific">Oxyrrhis marina</name>
    <name type="common">Dinoflagellate</name>
    <dbReference type="NCBI Taxonomy" id="2969"/>
    <lineage>
        <taxon>Eukaryota</taxon>
        <taxon>Sar</taxon>
        <taxon>Alveolata</taxon>
        <taxon>Dinophyceae</taxon>
        <taxon>Oxyrrhinales</taxon>
        <taxon>Oxyrrhinaceae</taxon>
        <taxon>Oxyrrhis</taxon>
    </lineage>
</organism>
<dbReference type="GO" id="GO:0004174">
    <property type="term" value="F:electron-transferring-flavoprotein dehydrogenase activity"/>
    <property type="evidence" value="ECO:0007669"/>
    <property type="project" value="TreeGrafter"/>
</dbReference>
<dbReference type="PRINTS" id="PR00368">
    <property type="entry name" value="FADPNR"/>
</dbReference>
<dbReference type="EMBL" id="HBJB01000124">
    <property type="protein sequence ID" value="CAE0839838.1"/>
    <property type="molecule type" value="Transcribed_RNA"/>
</dbReference>
<keyword evidence="2" id="KW-0285">Flavoprotein</keyword>
<dbReference type="Pfam" id="PF07992">
    <property type="entry name" value="Pyr_redox_2"/>
    <property type="match status" value="1"/>
</dbReference>
<dbReference type="Gene3D" id="3.50.50.100">
    <property type="match status" value="1"/>
</dbReference>
<dbReference type="GO" id="GO:0050660">
    <property type="term" value="F:flavin adenine dinucleotide binding"/>
    <property type="evidence" value="ECO:0007669"/>
    <property type="project" value="TreeGrafter"/>
</dbReference>
<keyword evidence="4" id="KW-0560">Oxidoreductase</keyword>
<evidence type="ECO:0000313" key="6">
    <source>
        <dbReference type="EMBL" id="CAE0839838.1"/>
    </source>
</evidence>
<reference evidence="6" key="1">
    <citation type="submission" date="2021-01" db="EMBL/GenBank/DDBJ databases">
        <authorList>
            <person name="Corre E."/>
            <person name="Pelletier E."/>
            <person name="Niang G."/>
            <person name="Scheremetjew M."/>
            <person name="Finn R."/>
            <person name="Kale V."/>
            <person name="Holt S."/>
            <person name="Cochrane G."/>
            <person name="Meng A."/>
            <person name="Brown T."/>
            <person name="Cohen L."/>
        </authorList>
    </citation>
    <scope>NUCLEOTIDE SEQUENCE</scope>
    <source>
        <strain evidence="6">LB1974</strain>
    </source>
</reference>
<dbReference type="PANTHER" id="PTHR43735:SF3">
    <property type="entry name" value="FERROPTOSIS SUPPRESSOR PROTEIN 1"/>
    <property type="match status" value="1"/>
</dbReference>
<evidence type="ECO:0000259" key="5">
    <source>
        <dbReference type="Pfam" id="PF07992"/>
    </source>
</evidence>
<dbReference type="InterPro" id="IPR023753">
    <property type="entry name" value="FAD/NAD-binding_dom"/>
</dbReference>
<dbReference type="PRINTS" id="PR00469">
    <property type="entry name" value="PNDRDTASEII"/>
</dbReference>
<evidence type="ECO:0000256" key="4">
    <source>
        <dbReference type="ARBA" id="ARBA00023002"/>
    </source>
</evidence>
<dbReference type="InterPro" id="IPR036188">
    <property type="entry name" value="FAD/NAD-bd_sf"/>
</dbReference>
<proteinExistence type="inferred from homology"/>
<dbReference type="GO" id="GO:0005737">
    <property type="term" value="C:cytoplasm"/>
    <property type="evidence" value="ECO:0007669"/>
    <property type="project" value="TreeGrafter"/>
</dbReference>
<dbReference type="AlphaFoldDB" id="A0A7S4GKN0"/>
<comment type="similarity">
    <text evidence="1">Belongs to the FAD-dependent oxidoreductase family.</text>
</comment>
<feature type="domain" description="FAD/NAD(P)-binding" evidence="5">
    <location>
        <begin position="3"/>
        <end position="261"/>
    </location>
</feature>
<sequence>MPKIVIVGGGYSGITTAKGLAGKDRDVTLVSSTPYLEWGIAASYSLTHPEELHKAVAGKIDPPKGVNLVIGTAVSMTDTEVLLDNQQVLPYDALVIATGLNIPLFRPRLGQSWAERSKEVTEVGNALRKASTVVIAGGGPIAVEFAGDVREVNPSAKVTLVCSGDRALPYLNWEYRRKLDKMLKTLNIEVLTNERVTDEEHSITKKELTLSSGKTLEADCFIPAYTRGYGAGWTGLADSSGKIPVNKHLQCESAPKVFAVGCSTLSKMSEQWKIIFEASTVQSNVVKFLKNSSLSTHFDHHFNVTHPKTQKIGASTFAWYDLTQMFINIKAWPFLCGFPFFPGCLCGCDVMACGYCCNYPEGAGTARQLTKSMYQAAELGQKLGTAPEQQEMK</sequence>
<evidence type="ECO:0000256" key="3">
    <source>
        <dbReference type="ARBA" id="ARBA00022827"/>
    </source>
</evidence>
<gene>
    <name evidence="6" type="ORF">OMAR00294_LOCUS108</name>
</gene>
<evidence type="ECO:0000256" key="1">
    <source>
        <dbReference type="ARBA" id="ARBA00006442"/>
    </source>
</evidence>
<keyword evidence="3" id="KW-0274">FAD</keyword>
<dbReference type="PANTHER" id="PTHR43735">
    <property type="entry name" value="APOPTOSIS-INDUCING FACTOR 1"/>
    <property type="match status" value="1"/>
</dbReference>
<name>A0A7S4GKN0_OXYMA</name>
<evidence type="ECO:0000256" key="2">
    <source>
        <dbReference type="ARBA" id="ARBA00022630"/>
    </source>
</evidence>
<dbReference type="SUPFAM" id="SSF51905">
    <property type="entry name" value="FAD/NAD(P)-binding domain"/>
    <property type="match status" value="1"/>
</dbReference>
<accession>A0A7S4GKN0</accession>
<protein>
    <recommendedName>
        <fullName evidence="5">FAD/NAD(P)-binding domain-containing protein</fullName>
    </recommendedName>
</protein>